<dbReference type="GO" id="GO:0006355">
    <property type="term" value="P:regulation of DNA-templated transcription"/>
    <property type="evidence" value="ECO:0007669"/>
    <property type="project" value="InterPro"/>
</dbReference>
<dbReference type="SUPFAM" id="SSF46689">
    <property type="entry name" value="Homeodomain-like"/>
    <property type="match status" value="1"/>
</dbReference>
<dbReference type="InterPro" id="IPR003593">
    <property type="entry name" value="AAA+_ATPase"/>
</dbReference>
<keyword evidence="1" id="KW-0547">Nucleotide-binding</keyword>
<reference evidence="10 11" key="1">
    <citation type="submission" date="2019-11" db="EMBL/GenBank/DDBJ databases">
        <title>Comparative genomics of hydrocarbon-degrading Desulfosarcina strains.</title>
        <authorList>
            <person name="Watanabe M."/>
            <person name="Kojima H."/>
            <person name="Fukui M."/>
        </authorList>
    </citation>
    <scope>NUCLEOTIDE SEQUENCE [LARGE SCALE GENOMIC DNA]</scope>
    <source>
        <strain evidence="11">oXyS1</strain>
    </source>
</reference>
<dbReference type="InterPro" id="IPR058031">
    <property type="entry name" value="AAA_lid_NorR"/>
</dbReference>
<dbReference type="Pfam" id="PF25601">
    <property type="entry name" value="AAA_lid_14"/>
    <property type="match status" value="1"/>
</dbReference>
<dbReference type="InterPro" id="IPR025944">
    <property type="entry name" value="Sigma_54_int_dom_CS"/>
</dbReference>
<feature type="domain" description="Sigma-54 factor interaction" evidence="8">
    <location>
        <begin position="145"/>
        <end position="374"/>
    </location>
</feature>
<dbReference type="SMART" id="SM00382">
    <property type="entry name" value="AAA"/>
    <property type="match status" value="1"/>
</dbReference>
<evidence type="ECO:0000256" key="3">
    <source>
        <dbReference type="ARBA" id="ARBA00023015"/>
    </source>
</evidence>
<dbReference type="PROSITE" id="PS50110">
    <property type="entry name" value="RESPONSE_REGULATORY"/>
    <property type="match status" value="1"/>
</dbReference>
<dbReference type="Pfam" id="PF00072">
    <property type="entry name" value="Response_reg"/>
    <property type="match status" value="1"/>
</dbReference>
<dbReference type="PROSITE" id="PS00688">
    <property type="entry name" value="SIGMA54_INTERACT_3"/>
    <property type="match status" value="1"/>
</dbReference>
<evidence type="ECO:0000256" key="2">
    <source>
        <dbReference type="ARBA" id="ARBA00022840"/>
    </source>
</evidence>
<keyword evidence="5" id="KW-0010">Activator</keyword>
<keyword evidence="6" id="KW-0804">Transcription</keyword>
<dbReference type="EMBL" id="AP021879">
    <property type="protein sequence ID" value="BBO93160.1"/>
    <property type="molecule type" value="Genomic_DNA"/>
</dbReference>
<dbReference type="Gene3D" id="3.40.50.2300">
    <property type="match status" value="1"/>
</dbReference>
<organism evidence="10 11">
    <name type="scientific">Desulfosarcina ovata subsp. ovata</name>
    <dbReference type="NCBI Taxonomy" id="2752305"/>
    <lineage>
        <taxon>Bacteria</taxon>
        <taxon>Pseudomonadati</taxon>
        <taxon>Thermodesulfobacteriota</taxon>
        <taxon>Desulfobacteria</taxon>
        <taxon>Desulfobacterales</taxon>
        <taxon>Desulfosarcinaceae</taxon>
        <taxon>Desulfosarcina</taxon>
    </lineage>
</organism>
<evidence type="ECO:0000256" key="1">
    <source>
        <dbReference type="ARBA" id="ARBA00022741"/>
    </source>
</evidence>
<dbReference type="PROSITE" id="PS00675">
    <property type="entry name" value="SIGMA54_INTERACT_1"/>
    <property type="match status" value="1"/>
</dbReference>
<dbReference type="PANTHER" id="PTHR32071:SF117">
    <property type="entry name" value="PTS-DEPENDENT DIHYDROXYACETONE KINASE OPERON REGULATORY PROTEIN-RELATED"/>
    <property type="match status" value="1"/>
</dbReference>
<dbReference type="GO" id="GO:0043565">
    <property type="term" value="F:sequence-specific DNA binding"/>
    <property type="evidence" value="ECO:0007669"/>
    <property type="project" value="InterPro"/>
</dbReference>
<dbReference type="FunFam" id="3.40.50.300:FF:000006">
    <property type="entry name" value="DNA-binding transcriptional regulator NtrC"/>
    <property type="match status" value="1"/>
</dbReference>
<dbReference type="SMART" id="SM00448">
    <property type="entry name" value="REC"/>
    <property type="match status" value="1"/>
</dbReference>
<dbReference type="GO" id="GO:0005524">
    <property type="term" value="F:ATP binding"/>
    <property type="evidence" value="ECO:0007669"/>
    <property type="project" value="UniProtKB-KW"/>
</dbReference>
<evidence type="ECO:0000256" key="4">
    <source>
        <dbReference type="ARBA" id="ARBA00023125"/>
    </source>
</evidence>
<dbReference type="Gene3D" id="3.40.50.300">
    <property type="entry name" value="P-loop containing nucleotide triphosphate hydrolases"/>
    <property type="match status" value="1"/>
</dbReference>
<evidence type="ECO:0000313" key="10">
    <source>
        <dbReference type="EMBL" id="BBO93160.1"/>
    </source>
</evidence>
<dbReference type="Pfam" id="PF00158">
    <property type="entry name" value="Sigma54_activat"/>
    <property type="match status" value="1"/>
</dbReference>
<sequence length="460" mass="51153">MKQKTILVVEDRGNTLKVIAAILEDEGYHVLSATHGQAALDLYRTHAEIDVVLSDLKMPEMDGMALFKAMQAIRRPPPFVIMTAYGTVKSAVGALKEGVANYLIKPLDYEELVIVLEKAVRDYSLSQELKALKASIGQNDAFHDMIGSDEKMLKIFERVRMVGPTDVSVLIYGETGTGKELLARAIHLESSRHRLPMVCINSAALSENLLEAELFGYVKGSFTGAVSDRQGRLESAHQSTLFLDEIGHMSLKLQAKLLRFLQEMSFEPVGDRNVRHVDVRVIAATNLDLQELIQQGKFLKDLLYRLEVVPMRLPPLRQRSGDICLLADHFVRQMARQYNKPVDGITPEALKCISAYAWPGNVRQLKNTMARSVILSRGALLTEADLPESVVGGAASVFGLENDAIFPPLPPEGISLKTMEIDLIRRTLSRCEGNKSLAARQLGISRKTLYEKIQRYDLEG</sequence>
<dbReference type="Gene3D" id="1.10.10.60">
    <property type="entry name" value="Homeodomain-like"/>
    <property type="match status" value="1"/>
</dbReference>
<dbReference type="InterPro" id="IPR027417">
    <property type="entry name" value="P-loop_NTPase"/>
</dbReference>
<dbReference type="InterPro" id="IPR002197">
    <property type="entry name" value="HTH_Fis"/>
</dbReference>
<keyword evidence="2" id="KW-0067">ATP-binding</keyword>
<keyword evidence="7" id="KW-0597">Phosphoprotein</keyword>
<dbReference type="PRINTS" id="PR01590">
    <property type="entry name" value="HTHFIS"/>
</dbReference>
<dbReference type="SUPFAM" id="SSF52172">
    <property type="entry name" value="CheY-like"/>
    <property type="match status" value="1"/>
</dbReference>
<dbReference type="PANTHER" id="PTHR32071">
    <property type="entry name" value="TRANSCRIPTIONAL REGULATORY PROTEIN"/>
    <property type="match status" value="1"/>
</dbReference>
<evidence type="ECO:0000259" key="8">
    <source>
        <dbReference type="PROSITE" id="PS50045"/>
    </source>
</evidence>
<dbReference type="InterPro" id="IPR025662">
    <property type="entry name" value="Sigma_54_int_dom_ATP-bd_1"/>
</dbReference>
<accession>A0A5K8AMR5</accession>
<dbReference type="InterPro" id="IPR009057">
    <property type="entry name" value="Homeodomain-like_sf"/>
</dbReference>
<dbReference type="SUPFAM" id="SSF52540">
    <property type="entry name" value="P-loop containing nucleoside triphosphate hydrolases"/>
    <property type="match status" value="1"/>
</dbReference>
<dbReference type="InterPro" id="IPR002078">
    <property type="entry name" value="Sigma_54_int"/>
</dbReference>
<feature type="modified residue" description="4-aspartylphosphate" evidence="7">
    <location>
        <position position="55"/>
    </location>
</feature>
<dbReference type="GO" id="GO:0000160">
    <property type="term" value="P:phosphorelay signal transduction system"/>
    <property type="evidence" value="ECO:0007669"/>
    <property type="project" value="InterPro"/>
</dbReference>
<evidence type="ECO:0000256" key="5">
    <source>
        <dbReference type="ARBA" id="ARBA00023159"/>
    </source>
</evidence>
<dbReference type="AlphaFoldDB" id="A0A5K8AMR5"/>
<keyword evidence="4" id="KW-0238">DNA-binding</keyword>
<dbReference type="PROSITE" id="PS50045">
    <property type="entry name" value="SIGMA54_INTERACT_4"/>
    <property type="match status" value="1"/>
</dbReference>
<keyword evidence="3" id="KW-0805">Transcription regulation</keyword>
<dbReference type="Proteomes" id="UP000422108">
    <property type="component" value="Chromosome"/>
</dbReference>
<dbReference type="Gene3D" id="1.10.8.60">
    <property type="match status" value="1"/>
</dbReference>
<evidence type="ECO:0000256" key="6">
    <source>
        <dbReference type="ARBA" id="ARBA00023163"/>
    </source>
</evidence>
<name>A0A5K8AMR5_9BACT</name>
<evidence type="ECO:0000259" key="9">
    <source>
        <dbReference type="PROSITE" id="PS50110"/>
    </source>
</evidence>
<protein>
    <submittedName>
        <fullName evidence="10">Acetoacetate metabolism regulatory protein AtoC</fullName>
    </submittedName>
</protein>
<keyword evidence="11" id="KW-1185">Reference proteome</keyword>
<proteinExistence type="predicted"/>
<dbReference type="FunFam" id="1.10.8.60:FF:000014">
    <property type="entry name" value="DNA-binding transcriptional regulator NtrC"/>
    <property type="match status" value="1"/>
</dbReference>
<evidence type="ECO:0000256" key="7">
    <source>
        <dbReference type="PROSITE-ProRule" id="PRU00169"/>
    </source>
</evidence>
<feature type="domain" description="Response regulatory" evidence="9">
    <location>
        <begin position="5"/>
        <end position="120"/>
    </location>
</feature>
<gene>
    <name evidence="10" type="ORF">DSCOOX_63400</name>
</gene>
<dbReference type="InterPro" id="IPR011006">
    <property type="entry name" value="CheY-like_superfamily"/>
</dbReference>
<dbReference type="CDD" id="cd00009">
    <property type="entry name" value="AAA"/>
    <property type="match status" value="1"/>
</dbReference>
<dbReference type="RefSeq" id="WP_162459211.1">
    <property type="nucleotide sequence ID" value="NZ_AP021879.1"/>
</dbReference>
<dbReference type="Pfam" id="PF02954">
    <property type="entry name" value="HTH_8"/>
    <property type="match status" value="1"/>
</dbReference>
<evidence type="ECO:0000313" key="11">
    <source>
        <dbReference type="Proteomes" id="UP000422108"/>
    </source>
</evidence>
<dbReference type="InterPro" id="IPR001789">
    <property type="entry name" value="Sig_transdc_resp-reg_receiver"/>
</dbReference>